<dbReference type="PANTHER" id="PTHR12096">
    <property type="entry name" value="NUCLEAR PROTEIN SKIP-RELATED"/>
    <property type="match status" value="1"/>
</dbReference>
<dbReference type="EMBL" id="KK105266">
    <property type="protein sequence ID" value="KIY92842.1"/>
    <property type="molecule type" value="Genomic_DNA"/>
</dbReference>
<dbReference type="GeneID" id="25732752"/>
<feature type="region of interest" description="Disordered" evidence="1">
    <location>
        <begin position="125"/>
        <end position="173"/>
    </location>
</feature>
<dbReference type="Proteomes" id="UP000054498">
    <property type="component" value="Unassembled WGS sequence"/>
</dbReference>
<evidence type="ECO:0000313" key="2">
    <source>
        <dbReference type="EMBL" id="KIY92842.1"/>
    </source>
</evidence>
<accession>A0A0D2IY28</accession>
<dbReference type="RefSeq" id="XP_013891862.1">
    <property type="nucleotide sequence ID" value="XM_014036408.1"/>
</dbReference>
<dbReference type="GO" id="GO:0000398">
    <property type="term" value="P:mRNA splicing, via spliceosome"/>
    <property type="evidence" value="ECO:0007669"/>
    <property type="project" value="InterPro"/>
</dbReference>
<feature type="region of interest" description="Disordered" evidence="1">
    <location>
        <begin position="47"/>
        <end position="101"/>
    </location>
</feature>
<organism evidence="2 3">
    <name type="scientific">Monoraphidium neglectum</name>
    <dbReference type="NCBI Taxonomy" id="145388"/>
    <lineage>
        <taxon>Eukaryota</taxon>
        <taxon>Viridiplantae</taxon>
        <taxon>Chlorophyta</taxon>
        <taxon>core chlorophytes</taxon>
        <taxon>Chlorophyceae</taxon>
        <taxon>CS clade</taxon>
        <taxon>Sphaeropleales</taxon>
        <taxon>Selenastraceae</taxon>
        <taxon>Monoraphidium</taxon>
    </lineage>
</organism>
<dbReference type="OrthoDB" id="666364at2759"/>
<dbReference type="KEGG" id="mng:MNEG_15122"/>
<dbReference type="GO" id="GO:0005681">
    <property type="term" value="C:spliceosomal complex"/>
    <property type="evidence" value="ECO:0007669"/>
    <property type="project" value="InterPro"/>
</dbReference>
<keyword evidence="3" id="KW-1185">Reference proteome</keyword>
<dbReference type="InterPro" id="IPR017862">
    <property type="entry name" value="SKI-int_prot_SKIP"/>
</dbReference>
<feature type="compositionally biased region" description="Gly residues" evidence="1">
    <location>
        <begin position="142"/>
        <end position="162"/>
    </location>
</feature>
<name>A0A0D2IY28_9CHLO</name>
<dbReference type="STRING" id="145388.A0A0D2IY28"/>
<evidence type="ECO:0000256" key="1">
    <source>
        <dbReference type="SAM" id="MobiDB-lite"/>
    </source>
</evidence>
<sequence length="173" mass="16736">MAKVAGGPGEVQYDARLFNQEQGVAAGFGAEDGYGVYDKPLFADRGNANLFKPSQAAPDEDGDDGGAGARGTERFKADKGFQGADGGAAAAAGGGGRARGGAVEYEAAPAAEADPFGLDQFLTEVGKGGGSKRGNALDGIGKRGGMAAGAGGGGDGGGGGGGRRMDFVSGSGR</sequence>
<gene>
    <name evidence="2" type="ORF">MNEG_15122</name>
</gene>
<evidence type="ECO:0000313" key="3">
    <source>
        <dbReference type="Proteomes" id="UP000054498"/>
    </source>
</evidence>
<protein>
    <submittedName>
        <fullName evidence="2">Uncharacterized protein</fullName>
    </submittedName>
</protein>
<reference evidence="2 3" key="1">
    <citation type="journal article" date="2013" name="BMC Genomics">
        <title>Reconstruction of the lipid metabolism for the microalga Monoraphidium neglectum from its genome sequence reveals characteristics suitable for biofuel production.</title>
        <authorList>
            <person name="Bogen C."/>
            <person name="Al-Dilaimi A."/>
            <person name="Albersmeier A."/>
            <person name="Wichmann J."/>
            <person name="Grundmann M."/>
            <person name="Rupp O."/>
            <person name="Lauersen K.J."/>
            <person name="Blifernez-Klassen O."/>
            <person name="Kalinowski J."/>
            <person name="Goesmann A."/>
            <person name="Mussgnug J.H."/>
            <person name="Kruse O."/>
        </authorList>
    </citation>
    <scope>NUCLEOTIDE SEQUENCE [LARGE SCALE GENOMIC DNA]</scope>
    <source>
        <strain evidence="2 3">SAG 48.87</strain>
    </source>
</reference>
<dbReference type="AlphaFoldDB" id="A0A0D2IY28"/>
<proteinExistence type="predicted"/>